<proteinExistence type="predicted"/>
<dbReference type="AlphaFoldDB" id="A0A7J3IAB8"/>
<dbReference type="EMBL" id="DTBZ01000051">
    <property type="protein sequence ID" value="HGQ17753.1"/>
    <property type="molecule type" value="Genomic_DNA"/>
</dbReference>
<gene>
    <name evidence="3" type="ORF">ENT87_08590</name>
    <name evidence="4" type="ORF">ENU30_02060</name>
</gene>
<protein>
    <submittedName>
        <fullName evidence="3">Mechanosensitive ion channel family protein</fullName>
    </submittedName>
</protein>
<feature type="transmembrane region" description="Helical" evidence="1">
    <location>
        <begin position="14"/>
        <end position="32"/>
    </location>
</feature>
<dbReference type="GO" id="GO:0016020">
    <property type="term" value="C:membrane"/>
    <property type="evidence" value="ECO:0007669"/>
    <property type="project" value="InterPro"/>
</dbReference>
<name>A0A7J3IAB8_9CREN</name>
<dbReference type="InterPro" id="IPR006685">
    <property type="entry name" value="MscS_channel_2nd"/>
</dbReference>
<organism evidence="3">
    <name type="scientific">Ignisphaera aggregans</name>
    <dbReference type="NCBI Taxonomy" id="334771"/>
    <lineage>
        <taxon>Archaea</taxon>
        <taxon>Thermoproteota</taxon>
        <taxon>Thermoprotei</taxon>
        <taxon>Desulfurococcales</taxon>
        <taxon>Desulfurococcaceae</taxon>
        <taxon>Ignisphaera</taxon>
    </lineage>
</organism>
<evidence type="ECO:0000313" key="3">
    <source>
        <dbReference type="EMBL" id="HGN37582.1"/>
    </source>
</evidence>
<comment type="caution">
    <text evidence="3">The sequence shown here is derived from an EMBL/GenBank/DDBJ whole genome shotgun (WGS) entry which is preliminary data.</text>
</comment>
<accession>A0A7J3IAB8</accession>
<feature type="transmembrane region" description="Helical" evidence="1">
    <location>
        <begin position="80"/>
        <end position="100"/>
    </location>
</feature>
<dbReference type="Pfam" id="PF00924">
    <property type="entry name" value="MS_channel_2nd"/>
    <property type="match status" value="1"/>
</dbReference>
<dbReference type="EMBL" id="DTAI01000254">
    <property type="protein sequence ID" value="HGN37582.1"/>
    <property type="molecule type" value="Genomic_DNA"/>
</dbReference>
<evidence type="ECO:0000313" key="4">
    <source>
        <dbReference type="EMBL" id="HGQ17753.1"/>
    </source>
</evidence>
<dbReference type="GO" id="GO:0008381">
    <property type="term" value="F:mechanosensitive monoatomic ion channel activity"/>
    <property type="evidence" value="ECO:0007669"/>
    <property type="project" value="InterPro"/>
</dbReference>
<reference evidence="3" key="1">
    <citation type="journal article" date="2020" name="mSystems">
        <title>Genome- and Community-Level Interaction Insights into Carbon Utilization and Element Cycling Functions of Hydrothermarchaeota in Hydrothermal Sediment.</title>
        <authorList>
            <person name="Zhou Z."/>
            <person name="Liu Y."/>
            <person name="Xu W."/>
            <person name="Pan J."/>
            <person name="Luo Z.H."/>
            <person name="Li M."/>
        </authorList>
    </citation>
    <scope>NUCLEOTIDE SEQUENCE [LARGE SCALE GENOMIC DNA]</scope>
    <source>
        <strain evidence="3">SpSt-618</strain>
        <strain evidence="4">SpSt-657</strain>
    </source>
</reference>
<dbReference type="InterPro" id="IPR045275">
    <property type="entry name" value="MscS_archaea/bacteria_type"/>
</dbReference>
<dbReference type="SUPFAM" id="SSF50182">
    <property type="entry name" value="Sm-like ribonucleoproteins"/>
    <property type="match status" value="1"/>
</dbReference>
<keyword evidence="1" id="KW-0472">Membrane</keyword>
<dbReference type="InterPro" id="IPR010920">
    <property type="entry name" value="LSM_dom_sf"/>
</dbReference>
<sequence>MENIWEILSAASPLLYRIVAAAIIVTVTYFIVRGLERIILIIFRGLEREYITRVVEGLRIGIYIIVAMVVATVIAPEIQVLSILILLIGLSLIAMFFDTLRNIGSEFYIRTKNIVKRGDWIEVDGISVRVVDLDAFGIVGETHKLEKVFIPYSKVVNSLIINRATPLGLVTRILITIPQSYSLDNARNSIIEAVRAVEQDLASEPDVTYIGTKGGVMEFSLEFHIINYRKLGKIISVIEKEIRERIPEATIKT</sequence>
<dbReference type="PANTHER" id="PTHR30221:SF1">
    <property type="entry name" value="SMALL-CONDUCTANCE MECHANOSENSITIVE CHANNEL"/>
    <property type="match status" value="1"/>
</dbReference>
<evidence type="ECO:0000259" key="2">
    <source>
        <dbReference type="Pfam" id="PF00924"/>
    </source>
</evidence>
<evidence type="ECO:0000256" key="1">
    <source>
        <dbReference type="SAM" id="Phobius"/>
    </source>
</evidence>
<keyword evidence="1" id="KW-1133">Transmembrane helix</keyword>
<dbReference type="PANTHER" id="PTHR30221">
    <property type="entry name" value="SMALL-CONDUCTANCE MECHANOSENSITIVE CHANNEL"/>
    <property type="match status" value="1"/>
</dbReference>
<feature type="transmembrane region" description="Helical" evidence="1">
    <location>
        <begin position="53"/>
        <end position="74"/>
    </location>
</feature>
<feature type="domain" description="Mechanosensitive ion channel MscS" evidence="2">
    <location>
        <begin position="98"/>
        <end position="162"/>
    </location>
</feature>
<keyword evidence="1" id="KW-0812">Transmembrane</keyword>